<sequence length="355" mass="39096">MANKKQQAKDGKNGSEHENLVDIDDRVWLAFRAYRNGILDPQRSQPPANLEDLRQRFGAARDSASSPESTYDFYTDTANSAVNEATMVYEVGVALLQGRKTKGYRRAMNQAFTAFPKDVGFNNGLSAPQPDFVEGLDIQEYEPFLVEEEAPSGVLYKDNPHSITLAHLAGEWKGAGKDMERARLQSAYDGAALVYARNQALAVTGKPDSPGHAAVTTFTTDGSHLYSYAHYATGGAALMGYGEGQAEDEGEEHDADAVRYHQYLVQKTNLVDSHAEFKKGRRLVRNQQDYAKEQSYELKDCLRKQWKRRHSAVRAALQTAADGAPMPQPREAAAEEADEPSDEADAVVPGRLAGH</sequence>
<organism evidence="2 3">
    <name type="scientific">Sporothrix curviconia</name>
    <dbReference type="NCBI Taxonomy" id="1260050"/>
    <lineage>
        <taxon>Eukaryota</taxon>
        <taxon>Fungi</taxon>
        <taxon>Dikarya</taxon>
        <taxon>Ascomycota</taxon>
        <taxon>Pezizomycotina</taxon>
        <taxon>Sordariomycetes</taxon>
        <taxon>Sordariomycetidae</taxon>
        <taxon>Ophiostomatales</taxon>
        <taxon>Ophiostomataceae</taxon>
        <taxon>Sporothrix</taxon>
    </lineage>
</organism>
<feature type="compositionally biased region" description="Acidic residues" evidence="1">
    <location>
        <begin position="334"/>
        <end position="345"/>
    </location>
</feature>
<proteinExistence type="predicted"/>
<protein>
    <submittedName>
        <fullName evidence="2">Uncharacterized protein</fullName>
    </submittedName>
</protein>
<reference evidence="2 3" key="1">
    <citation type="submission" date="2024-01" db="EMBL/GenBank/DDBJ databases">
        <authorList>
            <person name="Allen C."/>
            <person name="Tagirdzhanova G."/>
        </authorList>
    </citation>
    <scope>NUCLEOTIDE SEQUENCE [LARGE SCALE GENOMIC DNA]</scope>
</reference>
<dbReference type="EMBL" id="CAWUHB010000102">
    <property type="protein sequence ID" value="CAK7235709.1"/>
    <property type="molecule type" value="Genomic_DNA"/>
</dbReference>
<keyword evidence="3" id="KW-1185">Reference proteome</keyword>
<evidence type="ECO:0000313" key="3">
    <source>
        <dbReference type="Proteomes" id="UP001642405"/>
    </source>
</evidence>
<gene>
    <name evidence="2" type="ORF">SCUCBS95973_009359</name>
</gene>
<evidence type="ECO:0000256" key="1">
    <source>
        <dbReference type="SAM" id="MobiDB-lite"/>
    </source>
</evidence>
<name>A0ABP0CX31_9PEZI</name>
<evidence type="ECO:0000313" key="2">
    <source>
        <dbReference type="EMBL" id="CAK7235709.1"/>
    </source>
</evidence>
<comment type="caution">
    <text evidence="2">The sequence shown here is derived from an EMBL/GenBank/DDBJ whole genome shotgun (WGS) entry which is preliminary data.</text>
</comment>
<dbReference type="Proteomes" id="UP001642405">
    <property type="component" value="Unassembled WGS sequence"/>
</dbReference>
<accession>A0ABP0CX31</accession>
<feature type="region of interest" description="Disordered" evidence="1">
    <location>
        <begin position="318"/>
        <end position="355"/>
    </location>
</feature>